<dbReference type="EC" id="2.7.7.24" evidence="3"/>
<evidence type="ECO:0000259" key="9">
    <source>
        <dbReference type="Pfam" id="PF00483"/>
    </source>
</evidence>
<protein>
    <recommendedName>
        <fullName evidence="3">glucose-1-phosphate thymidylyltransferase</fullName>
        <ecNumber evidence="3">2.7.7.24</ecNumber>
    </recommendedName>
</protein>
<dbReference type="PANTHER" id="PTHR43532:SF1">
    <property type="entry name" value="GLUCOSE-1-PHOSPHATE THYMIDYLYLTRANSFERASE 1"/>
    <property type="match status" value="1"/>
</dbReference>
<gene>
    <name evidence="10" type="ORF">LCGC14_2405180</name>
</gene>
<reference evidence="10" key="1">
    <citation type="journal article" date="2015" name="Nature">
        <title>Complex archaea that bridge the gap between prokaryotes and eukaryotes.</title>
        <authorList>
            <person name="Spang A."/>
            <person name="Saw J.H."/>
            <person name="Jorgensen S.L."/>
            <person name="Zaremba-Niedzwiedzka K."/>
            <person name="Martijn J."/>
            <person name="Lind A.E."/>
            <person name="van Eijk R."/>
            <person name="Schleper C."/>
            <person name="Guy L."/>
            <person name="Ettema T.J."/>
        </authorList>
    </citation>
    <scope>NUCLEOTIDE SEQUENCE</scope>
</reference>
<dbReference type="EMBL" id="LAZR01036211">
    <property type="protein sequence ID" value="KKL25447.1"/>
    <property type="molecule type" value="Genomic_DNA"/>
</dbReference>
<evidence type="ECO:0000256" key="5">
    <source>
        <dbReference type="ARBA" id="ARBA00022695"/>
    </source>
</evidence>
<evidence type="ECO:0000256" key="7">
    <source>
        <dbReference type="ARBA" id="ARBA00022842"/>
    </source>
</evidence>
<organism evidence="10">
    <name type="scientific">marine sediment metagenome</name>
    <dbReference type="NCBI Taxonomy" id="412755"/>
    <lineage>
        <taxon>unclassified sequences</taxon>
        <taxon>metagenomes</taxon>
        <taxon>ecological metagenomes</taxon>
    </lineage>
</organism>
<proteinExistence type="inferred from homology"/>
<evidence type="ECO:0000256" key="1">
    <source>
        <dbReference type="ARBA" id="ARBA00001946"/>
    </source>
</evidence>
<comment type="caution">
    <text evidence="10">The sequence shown here is derived from an EMBL/GenBank/DDBJ whole genome shotgun (WGS) entry which is preliminary data.</text>
</comment>
<dbReference type="InterPro" id="IPR005835">
    <property type="entry name" value="NTP_transferase_dom"/>
</dbReference>
<dbReference type="CDD" id="cd04189">
    <property type="entry name" value="G1P_TT_long"/>
    <property type="match status" value="1"/>
</dbReference>
<feature type="domain" description="Nucleotidyl transferase" evidence="9">
    <location>
        <begin position="5"/>
        <end position="238"/>
    </location>
</feature>
<dbReference type="InterPro" id="IPR005907">
    <property type="entry name" value="G1P_thy_trans_s"/>
</dbReference>
<evidence type="ECO:0000256" key="2">
    <source>
        <dbReference type="ARBA" id="ARBA00010480"/>
    </source>
</evidence>
<keyword evidence="7" id="KW-0460">Magnesium</keyword>
<comment type="cofactor">
    <cofactor evidence="1">
        <name>Mg(2+)</name>
        <dbReference type="ChEBI" id="CHEBI:18420"/>
    </cofactor>
</comment>
<dbReference type="PANTHER" id="PTHR43532">
    <property type="entry name" value="GLUCOSE-1-PHOSPHATE THYMIDYLYLTRANSFERASE"/>
    <property type="match status" value="1"/>
</dbReference>
<dbReference type="Pfam" id="PF00483">
    <property type="entry name" value="NTP_transferase"/>
    <property type="match status" value="1"/>
</dbReference>
<evidence type="ECO:0000313" key="10">
    <source>
        <dbReference type="EMBL" id="KKL25447.1"/>
    </source>
</evidence>
<keyword evidence="4" id="KW-0808">Transferase</keyword>
<accession>A0A0F9CG68</accession>
<dbReference type="InterPro" id="IPR029044">
    <property type="entry name" value="Nucleotide-diphossugar_trans"/>
</dbReference>
<keyword evidence="5" id="KW-0548">Nucleotidyltransferase</keyword>
<comment type="catalytic activity">
    <reaction evidence="8">
        <text>dTTP + alpha-D-glucose 1-phosphate + H(+) = dTDP-alpha-D-glucose + diphosphate</text>
        <dbReference type="Rhea" id="RHEA:15225"/>
        <dbReference type="ChEBI" id="CHEBI:15378"/>
        <dbReference type="ChEBI" id="CHEBI:33019"/>
        <dbReference type="ChEBI" id="CHEBI:37568"/>
        <dbReference type="ChEBI" id="CHEBI:57477"/>
        <dbReference type="ChEBI" id="CHEBI:58601"/>
        <dbReference type="EC" id="2.7.7.24"/>
    </reaction>
</comment>
<evidence type="ECO:0000256" key="4">
    <source>
        <dbReference type="ARBA" id="ARBA00022679"/>
    </source>
</evidence>
<dbReference type="SUPFAM" id="SSF53448">
    <property type="entry name" value="Nucleotide-diphospho-sugar transferases"/>
    <property type="match status" value="1"/>
</dbReference>
<dbReference type="NCBIfam" id="TIGR01208">
    <property type="entry name" value="rmlA_long"/>
    <property type="match status" value="1"/>
</dbReference>
<dbReference type="AlphaFoldDB" id="A0A0F9CG68"/>
<feature type="non-terminal residue" evidence="10">
    <location>
        <position position="241"/>
    </location>
</feature>
<dbReference type="InterPro" id="IPR005908">
    <property type="entry name" value="G1P_thy_trans_l"/>
</dbReference>
<dbReference type="GO" id="GO:0008879">
    <property type="term" value="F:glucose-1-phosphate thymidylyltransferase activity"/>
    <property type="evidence" value="ECO:0007669"/>
    <property type="project" value="UniProtKB-EC"/>
</dbReference>
<sequence>MNELKGLVLSGGRGTRLRPITHTSAKQLVPVANKPVLFYTIEQLVECGITDIAIVVGDTADQIRAAVGDGSAFGASVEDIQQDAPLGIAHAVKIARDYMGETPFVLYLGDNFLLGGVKSFVDSFRENGANCQILLHPVKNPQAFGIAELVDGRVTRIVEKPASPPSNLAVIGVYMFDQHVFEAVERIKPSARGELEITDTIQYFIDKGLDVQAELLDRYWIDTGKMDDILEANRMVLQSLA</sequence>
<comment type="similarity">
    <text evidence="2">Belongs to the glucose-1-phosphate thymidylyltransferase family.</text>
</comment>
<keyword evidence="6" id="KW-0479">Metal-binding</keyword>
<evidence type="ECO:0000256" key="8">
    <source>
        <dbReference type="ARBA" id="ARBA00049336"/>
    </source>
</evidence>
<dbReference type="Gene3D" id="3.90.550.10">
    <property type="entry name" value="Spore Coat Polysaccharide Biosynthesis Protein SpsA, Chain A"/>
    <property type="match status" value="1"/>
</dbReference>
<evidence type="ECO:0000256" key="3">
    <source>
        <dbReference type="ARBA" id="ARBA00012461"/>
    </source>
</evidence>
<evidence type="ECO:0000256" key="6">
    <source>
        <dbReference type="ARBA" id="ARBA00022723"/>
    </source>
</evidence>
<dbReference type="GO" id="GO:0046872">
    <property type="term" value="F:metal ion binding"/>
    <property type="evidence" value="ECO:0007669"/>
    <property type="project" value="UniProtKB-KW"/>
</dbReference>
<name>A0A0F9CG68_9ZZZZ</name>